<name>A0A2K3QLA2_9HYPO</name>
<evidence type="ECO:0000256" key="5">
    <source>
        <dbReference type="ARBA" id="ARBA00023163"/>
    </source>
</evidence>
<feature type="compositionally biased region" description="Polar residues" evidence="7">
    <location>
        <begin position="591"/>
        <end position="601"/>
    </location>
</feature>
<gene>
    <name evidence="9" type="ORF">TCAP_01760</name>
</gene>
<keyword evidence="3" id="KW-0805">Transcription regulation</keyword>
<evidence type="ECO:0000313" key="10">
    <source>
        <dbReference type="Proteomes" id="UP000236621"/>
    </source>
</evidence>
<dbReference type="GO" id="GO:0005634">
    <property type="term" value="C:nucleus"/>
    <property type="evidence" value="ECO:0007669"/>
    <property type="project" value="TreeGrafter"/>
</dbReference>
<comment type="caution">
    <text evidence="9">The sequence shown here is derived from an EMBL/GenBank/DDBJ whole genome shotgun (WGS) entry which is preliminary data.</text>
</comment>
<dbReference type="CDD" id="cd12148">
    <property type="entry name" value="fungal_TF_MHR"/>
    <property type="match status" value="1"/>
</dbReference>
<keyword evidence="6" id="KW-0539">Nucleus</keyword>
<evidence type="ECO:0000313" key="9">
    <source>
        <dbReference type="EMBL" id="PNY28308.1"/>
    </source>
</evidence>
<evidence type="ECO:0000256" key="1">
    <source>
        <dbReference type="ARBA" id="ARBA00022723"/>
    </source>
</evidence>
<evidence type="ECO:0000256" key="7">
    <source>
        <dbReference type="SAM" id="MobiDB-lite"/>
    </source>
</evidence>
<dbReference type="GO" id="GO:0008270">
    <property type="term" value="F:zinc ion binding"/>
    <property type="evidence" value="ECO:0007669"/>
    <property type="project" value="InterPro"/>
</dbReference>
<keyword evidence="5" id="KW-0804">Transcription</keyword>
<sequence>MPSAQSRCLQANTACTYYDSYYTSSGFSSDQDSPNRPRRTSSSSASAQTMHALGPRPQLSTSTPANYHNSFSGDVRSIPSTPPMSVDVGVAGWFGANFGQLPLSLGMDTGMSFSGASAVGLPEFDGVTGMADLAPADAAQPTTSSSREQDKVVFHKSRLYGPSHWMTLFRKVLTETRLAGLLANLIIRGIKYEQLGLFDDINSAAFHGEGHPVLQKCKRLARGLKPKSGPDPQLLSRPLRELMPAREISDRLVQLYLRTLESVLRVLHVPTFKRDYVQYWSNPQAAGESLVLQLLLVMAIGTCFYQDASSSDGPDGCSTLHDQSTQWIQVAHVRIVAPFRKKHLDLRGVQTQCLLVLALLTNTSAVGGDLAWITTASLVQSAMAIGLHVGPSQLPVSPLEAEVRRRLWATVLELAVQASLDSGMPPVISAETLDSCERPSNLDDSQISESTRTLPASQPRMAFTQTSIQCALLRSLPIRFKIAETLSRFRSDLPYDSARRIGAELTAALRETSELIDSFLPTPPSAFQTQLQDLLARRFLLMLHAQFAHQASSDVSYHFSRTVCLECSLLLLSRSSSSSSSSTDGPPGGRDSNTTPSPSDDYTNLRMYDDGLFKNVFLAASLTVCAEILLQLREDSSPASWSLSRRELLQVIENAVALTRRRILRGETSVKAHTFFACVLAKVGISRCRPSLHYKLQIEQVMADAATRALNDCCGVLEARARRKGSSGLSGLSISVPSRSHVEFAELASPPSDAAEDDGLGQRGGAASRLERASGASPSLGDGLDAWSGQFANYGDGWMD</sequence>
<dbReference type="AlphaFoldDB" id="A0A2K3QLA2"/>
<dbReference type="InterPro" id="IPR051430">
    <property type="entry name" value="Fungal_TF_Env_Response"/>
</dbReference>
<feature type="region of interest" description="Disordered" evidence="7">
    <location>
        <begin position="749"/>
        <end position="781"/>
    </location>
</feature>
<evidence type="ECO:0000256" key="2">
    <source>
        <dbReference type="ARBA" id="ARBA00022833"/>
    </source>
</evidence>
<evidence type="ECO:0000256" key="3">
    <source>
        <dbReference type="ARBA" id="ARBA00023015"/>
    </source>
</evidence>
<dbReference type="Pfam" id="PF04082">
    <property type="entry name" value="Fungal_trans"/>
    <property type="match status" value="1"/>
</dbReference>
<feature type="region of interest" description="Disordered" evidence="7">
    <location>
        <begin position="25"/>
        <end position="79"/>
    </location>
</feature>
<dbReference type="GO" id="GO:0000978">
    <property type="term" value="F:RNA polymerase II cis-regulatory region sequence-specific DNA binding"/>
    <property type="evidence" value="ECO:0007669"/>
    <property type="project" value="TreeGrafter"/>
</dbReference>
<dbReference type="EMBL" id="NRSZ01000279">
    <property type="protein sequence ID" value="PNY28308.1"/>
    <property type="molecule type" value="Genomic_DNA"/>
</dbReference>
<dbReference type="SMART" id="SM00906">
    <property type="entry name" value="Fungal_trans"/>
    <property type="match status" value="1"/>
</dbReference>
<dbReference type="Proteomes" id="UP000236621">
    <property type="component" value="Unassembled WGS sequence"/>
</dbReference>
<feature type="compositionally biased region" description="Polar residues" evidence="7">
    <location>
        <begin position="25"/>
        <end position="34"/>
    </location>
</feature>
<feature type="region of interest" description="Disordered" evidence="7">
    <location>
        <begin position="575"/>
        <end position="601"/>
    </location>
</feature>
<evidence type="ECO:0000256" key="6">
    <source>
        <dbReference type="ARBA" id="ARBA00023242"/>
    </source>
</evidence>
<dbReference type="GO" id="GO:0006351">
    <property type="term" value="P:DNA-templated transcription"/>
    <property type="evidence" value="ECO:0007669"/>
    <property type="project" value="InterPro"/>
</dbReference>
<keyword evidence="10" id="KW-1185">Reference proteome</keyword>
<keyword evidence="4" id="KW-0238">DNA-binding</keyword>
<protein>
    <submittedName>
        <fullName evidence="9">Multidrug resistance regulator 1</fullName>
    </submittedName>
</protein>
<organism evidence="9 10">
    <name type="scientific">Tolypocladium capitatum</name>
    <dbReference type="NCBI Taxonomy" id="45235"/>
    <lineage>
        <taxon>Eukaryota</taxon>
        <taxon>Fungi</taxon>
        <taxon>Dikarya</taxon>
        <taxon>Ascomycota</taxon>
        <taxon>Pezizomycotina</taxon>
        <taxon>Sordariomycetes</taxon>
        <taxon>Hypocreomycetidae</taxon>
        <taxon>Hypocreales</taxon>
        <taxon>Ophiocordycipitaceae</taxon>
        <taxon>Tolypocladium</taxon>
    </lineage>
</organism>
<accession>A0A2K3QLA2</accession>
<dbReference type="GO" id="GO:0001228">
    <property type="term" value="F:DNA-binding transcription activator activity, RNA polymerase II-specific"/>
    <property type="evidence" value="ECO:0007669"/>
    <property type="project" value="TreeGrafter"/>
</dbReference>
<dbReference type="OrthoDB" id="4337792at2759"/>
<keyword evidence="1" id="KW-0479">Metal-binding</keyword>
<feature type="compositionally biased region" description="Polar residues" evidence="7">
    <location>
        <begin position="58"/>
        <end position="72"/>
    </location>
</feature>
<dbReference type="InterPro" id="IPR007219">
    <property type="entry name" value="XnlR_reg_dom"/>
</dbReference>
<keyword evidence="2" id="KW-0862">Zinc</keyword>
<evidence type="ECO:0000256" key="4">
    <source>
        <dbReference type="ARBA" id="ARBA00023125"/>
    </source>
</evidence>
<dbReference type="PANTHER" id="PTHR31944">
    <property type="entry name" value="HEME-RESPONSIVE ZINC FINGER TRANSCRIPTION FACTOR HAP1"/>
    <property type="match status" value="1"/>
</dbReference>
<evidence type="ECO:0000259" key="8">
    <source>
        <dbReference type="SMART" id="SM00906"/>
    </source>
</evidence>
<feature type="domain" description="Xylanolytic transcriptional activator regulatory" evidence="8">
    <location>
        <begin position="371"/>
        <end position="445"/>
    </location>
</feature>
<proteinExistence type="predicted"/>
<reference evidence="9 10" key="1">
    <citation type="submission" date="2017-08" db="EMBL/GenBank/DDBJ databases">
        <title>Harnessing the power of phylogenomics to disentangle the directionality and signatures of interkingdom host jumping in the parasitic fungal genus Tolypocladium.</title>
        <authorList>
            <person name="Quandt C.A."/>
            <person name="Patterson W."/>
            <person name="Spatafora J.W."/>
        </authorList>
    </citation>
    <scope>NUCLEOTIDE SEQUENCE [LARGE SCALE GENOMIC DNA]</scope>
    <source>
        <strain evidence="9 10">CBS 113982</strain>
    </source>
</reference>
<dbReference type="PANTHER" id="PTHR31944:SF129">
    <property type="entry name" value="ASPYRIDONES CLUSTER REGULATOR APDR-RELATED"/>
    <property type="match status" value="1"/>
</dbReference>